<accession>A0AAD4T0W8</accession>
<proteinExistence type="predicted"/>
<name>A0AAD4T0W8_9MAGN</name>
<reference evidence="2" key="1">
    <citation type="submission" date="2022-04" db="EMBL/GenBank/DDBJ databases">
        <title>A functionally conserved STORR gene fusion in Papaver species that diverged 16.8 million years ago.</title>
        <authorList>
            <person name="Catania T."/>
        </authorList>
    </citation>
    <scope>NUCLEOTIDE SEQUENCE</scope>
    <source>
        <strain evidence="2">S-188037</strain>
    </source>
</reference>
<feature type="compositionally biased region" description="Basic and acidic residues" evidence="1">
    <location>
        <begin position="1"/>
        <end position="20"/>
    </location>
</feature>
<evidence type="ECO:0000313" key="2">
    <source>
        <dbReference type="EMBL" id="KAI3929937.1"/>
    </source>
</evidence>
<sequence>MEKTAKESNGGKKEKKDKWNTPDNTAEPSEEQQTGVTNQNRGSYQPGERSTSKKDKKS</sequence>
<dbReference type="Proteomes" id="UP001202328">
    <property type="component" value="Unassembled WGS sequence"/>
</dbReference>
<evidence type="ECO:0000313" key="3">
    <source>
        <dbReference type="Proteomes" id="UP001202328"/>
    </source>
</evidence>
<feature type="non-terminal residue" evidence="2">
    <location>
        <position position="58"/>
    </location>
</feature>
<keyword evidence="3" id="KW-1185">Reference proteome</keyword>
<feature type="compositionally biased region" description="Polar residues" evidence="1">
    <location>
        <begin position="21"/>
        <end position="43"/>
    </location>
</feature>
<comment type="caution">
    <text evidence="2">The sequence shown here is derived from an EMBL/GenBank/DDBJ whole genome shotgun (WGS) entry which is preliminary data.</text>
</comment>
<dbReference type="AlphaFoldDB" id="A0AAD4T0W8"/>
<gene>
    <name evidence="2" type="ORF">MKW98_004091</name>
</gene>
<protein>
    <submittedName>
        <fullName evidence="2">Uncharacterized protein</fullName>
    </submittedName>
</protein>
<feature type="region of interest" description="Disordered" evidence="1">
    <location>
        <begin position="1"/>
        <end position="58"/>
    </location>
</feature>
<dbReference type="EMBL" id="JAJJMB010007553">
    <property type="protein sequence ID" value="KAI3929937.1"/>
    <property type="molecule type" value="Genomic_DNA"/>
</dbReference>
<organism evidence="2 3">
    <name type="scientific">Papaver atlanticum</name>
    <dbReference type="NCBI Taxonomy" id="357466"/>
    <lineage>
        <taxon>Eukaryota</taxon>
        <taxon>Viridiplantae</taxon>
        <taxon>Streptophyta</taxon>
        <taxon>Embryophyta</taxon>
        <taxon>Tracheophyta</taxon>
        <taxon>Spermatophyta</taxon>
        <taxon>Magnoliopsida</taxon>
        <taxon>Ranunculales</taxon>
        <taxon>Papaveraceae</taxon>
        <taxon>Papaveroideae</taxon>
        <taxon>Papaver</taxon>
    </lineage>
</organism>
<evidence type="ECO:0000256" key="1">
    <source>
        <dbReference type="SAM" id="MobiDB-lite"/>
    </source>
</evidence>